<dbReference type="GO" id="GO:0016616">
    <property type="term" value="F:oxidoreductase activity, acting on the CH-OH group of donors, NAD or NADP as acceptor"/>
    <property type="evidence" value="ECO:0007669"/>
    <property type="project" value="TreeGrafter"/>
</dbReference>
<dbReference type="CDD" id="cd05233">
    <property type="entry name" value="SDR_c"/>
    <property type="match status" value="1"/>
</dbReference>
<dbReference type="PANTHER" id="PTHR42760">
    <property type="entry name" value="SHORT-CHAIN DEHYDROGENASES/REDUCTASES FAMILY MEMBER"/>
    <property type="match status" value="1"/>
</dbReference>
<gene>
    <name evidence="3" type="ORF">ETD85_33400</name>
</gene>
<comment type="similarity">
    <text evidence="1">Belongs to the short-chain dehydrogenases/reductases (SDR) family.</text>
</comment>
<dbReference type="OrthoDB" id="7064009at2"/>
<dbReference type="Gene3D" id="3.40.50.720">
    <property type="entry name" value="NAD(P)-binding Rossmann-like Domain"/>
    <property type="match status" value="1"/>
</dbReference>
<dbReference type="InterPro" id="IPR036291">
    <property type="entry name" value="NAD(P)-bd_dom_sf"/>
</dbReference>
<comment type="caution">
    <text evidence="3">The sequence shown here is derived from an EMBL/GenBank/DDBJ whole genome shotgun (WGS) entry which is preliminary data.</text>
</comment>
<evidence type="ECO:0000256" key="1">
    <source>
        <dbReference type="ARBA" id="ARBA00006484"/>
    </source>
</evidence>
<dbReference type="PANTHER" id="PTHR42760:SF133">
    <property type="entry name" value="3-OXOACYL-[ACYL-CARRIER-PROTEIN] REDUCTASE"/>
    <property type="match status" value="1"/>
</dbReference>
<dbReference type="RefSeq" id="WP_138693799.1">
    <property type="nucleotide sequence ID" value="NZ_JBHSAZ010000046.1"/>
</dbReference>
<name>A0A5S4GRW9_9ACTN</name>
<dbReference type="InterPro" id="IPR020904">
    <property type="entry name" value="Sc_DH/Rdtase_CS"/>
</dbReference>
<sequence>MSAVLVAGSDGGIGRACVAAIETAGTSAYGVDLSGGLDITEPGQVEKALAQATARHGRIAGVVHAVGMSGRSLGDGGVAECTDEAWHEVHRVNHESVFRLLRAAIPVLPEGGSIVVIGSALGTSVDDDFRTVAYASAKGALIPLIRTAAREAAPRGVRVNLISAGLVATPMSLRARTSASVQARLPALMPLGATPCLPEEVAQAVLWLLSPSSGRTTGAVIPVDGGWHLR</sequence>
<evidence type="ECO:0000313" key="3">
    <source>
        <dbReference type="EMBL" id="TMR29150.1"/>
    </source>
</evidence>
<reference evidence="3 4" key="1">
    <citation type="submission" date="2019-05" db="EMBL/GenBank/DDBJ databases">
        <title>Draft genome sequence of Nonomuraea zeae DSM 100528.</title>
        <authorList>
            <person name="Saricaoglu S."/>
            <person name="Isik K."/>
        </authorList>
    </citation>
    <scope>NUCLEOTIDE SEQUENCE [LARGE SCALE GENOMIC DNA]</scope>
    <source>
        <strain evidence="3 4">DSM 100528</strain>
    </source>
</reference>
<dbReference type="Pfam" id="PF13561">
    <property type="entry name" value="adh_short_C2"/>
    <property type="match status" value="1"/>
</dbReference>
<evidence type="ECO:0000313" key="4">
    <source>
        <dbReference type="Proteomes" id="UP000306628"/>
    </source>
</evidence>
<evidence type="ECO:0000256" key="2">
    <source>
        <dbReference type="ARBA" id="ARBA00023002"/>
    </source>
</evidence>
<dbReference type="Proteomes" id="UP000306628">
    <property type="component" value="Unassembled WGS sequence"/>
</dbReference>
<dbReference type="AlphaFoldDB" id="A0A5S4GRW9"/>
<keyword evidence="4" id="KW-1185">Reference proteome</keyword>
<protein>
    <submittedName>
        <fullName evidence="3">SDR family oxidoreductase</fullName>
    </submittedName>
</protein>
<keyword evidence="2" id="KW-0560">Oxidoreductase</keyword>
<dbReference type="PRINTS" id="PR00081">
    <property type="entry name" value="GDHRDH"/>
</dbReference>
<dbReference type="SUPFAM" id="SSF51735">
    <property type="entry name" value="NAD(P)-binding Rossmann-fold domains"/>
    <property type="match status" value="1"/>
</dbReference>
<dbReference type="InterPro" id="IPR002347">
    <property type="entry name" value="SDR_fam"/>
</dbReference>
<proteinExistence type="inferred from homology"/>
<dbReference type="EMBL" id="VCKX01000126">
    <property type="protein sequence ID" value="TMR29150.1"/>
    <property type="molecule type" value="Genomic_DNA"/>
</dbReference>
<dbReference type="PROSITE" id="PS00061">
    <property type="entry name" value="ADH_SHORT"/>
    <property type="match status" value="1"/>
</dbReference>
<accession>A0A5S4GRW9</accession>
<organism evidence="3 4">
    <name type="scientific">Nonomuraea zeae</name>
    <dbReference type="NCBI Taxonomy" id="1642303"/>
    <lineage>
        <taxon>Bacteria</taxon>
        <taxon>Bacillati</taxon>
        <taxon>Actinomycetota</taxon>
        <taxon>Actinomycetes</taxon>
        <taxon>Streptosporangiales</taxon>
        <taxon>Streptosporangiaceae</taxon>
        <taxon>Nonomuraea</taxon>
    </lineage>
</organism>